<comment type="caution">
    <text evidence="2">The sequence shown here is derived from an EMBL/GenBank/DDBJ whole genome shotgun (WGS) entry which is preliminary data.</text>
</comment>
<dbReference type="Proteomes" id="UP000317078">
    <property type="component" value="Unassembled WGS sequence"/>
</dbReference>
<evidence type="ECO:0000313" key="3">
    <source>
        <dbReference type="Proteomes" id="UP000317078"/>
    </source>
</evidence>
<dbReference type="RefSeq" id="WP_140883426.1">
    <property type="nucleotide sequence ID" value="NZ_RCZP01000010.1"/>
</dbReference>
<proteinExistence type="predicted"/>
<gene>
    <name evidence="2" type="ORF">EAH89_12295</name>
</gene>
<dbReference type="AlphaFoldDB" id="A0A502G5M0"/>
<dbReference type="Pfam" id="PF04657">
    <property type="entry name" value="DMT_YdcZ"/>
    <property type="match status" value="1"/>
</dbReference>
<sequence length="146" mass="14902">MPYLLAVVAGVLNMLQSGSNATLHQKLESGPVVPALVVYLTGMLAVLAASPFIGRSAEGVLGRAGAVPWWGWIGGAMGAFYVVVTLTQAKGMGAGAFTAVTLTAAVVTSLLLDHYGLMGFEVRPLTLLRVLGGVLMVAGVGLVACF</sequence>
<protein>
    <submittedName>
        <fullName evidence="2">DMT family transporter</fullName>
    </submittedName>
</protein>
<keyword evidence="3" id="KW-1185">Reference proteome</keyword>
<keyword evidence="1" id="KW-0472">Membrane</keyword>
<evidence type="ECO:0000256" key="1">
    <source>
        <dbReference type="SAM" id="Phobius"/>
    </source>
</evidence>
<accession>A0A502G5M0</accession>
<dbReference type="EMBL" id="RCZP01000010">
    <property type="protein sequence ID" value="TPG56851.1"/>
    <property type="molecule type" value="Genomic_DNA"/>
</dbReference>
<feature type="transmembrane region" description="Helical" evidence="1">
    <location>
        <begin position="92"/>
        <end position="112"/>
    </location>
</feature>
<dbReference type="GO" id="GO:0005886">
    <property type="term" value="C:plasma membrane"/>
    <property type="evidence" value="ECO:0007669"/>
    <property type="project" value="TreeGrafter"/>
</dbReference>
<dbReference type="InterPro" id="IPR006750">
    <property type="entry name" value="YdcZ"/>
</dbReference>
<keyword evidence="1" id="KW-0812">Transmembrane</keyword>
<organism evidence="2 3">
    <name type="scientific">Muricoccus nepalensis</name>
    <dbReference type="NCBI Taxonomy" id="1854500"/>
    <lineage>
        <taxon>Bacteria</taxon>
        <taxon>Pseudomonadati</taxon>
        <taxon>Pseudomonadota</taxon>
        <taxon>Alphaproteobacteria</taxon>
        <taxon>Acetobacterales</taxon>
        <taxon>Roseomonadaceae</taxon>
        <taxon>Muricoccus</taxon>
    </lineage>
</organism>
<feature type="transmembrane region" description="Helical" evidence="1">
    <location>
        <begin position="33"/>
        <end position="54"/>
    </location>
</feature>
<dbReference type="PANTHER" id="PTHR34821:SF2">
    <property type="entry name" value="INNER MEMBRANE PROTEIN YDCZ"/>
    <property type="match status" value="1"/>
</dbReference>
<keyword evidence="1" id="KW-1133">Transmembrane helix</keyword>
<feature type="transmembrane region" description="Helical" evidence="1">
    <location>
        <begin position="66"/>
        <end position="86"/>
    </location>
</feature>
<feature type="transmembrane region" description="Helical" evidence="1">
    <location>
        <begin position="124"/>
        <end position="144"/>
    </location>
</feature>
<dbReference type="PANTHER" id="PTHR34821">
    <property type="entry name" value="INNER MEMBRANE PROTEIN YDCZ"/>
    <property type="match status" value="1"/>
</dbReference>
<name>A0A502G5M0_9PROT</name>
<evidence type="ECO:0000313" key="2">
    <source>
        <dbReference type="EMBL" id="TPG56851.1"/>
    </source>
</evidence>
<dbReference type="OrthoDB" id="7864805at2"/>
<reference evidence="2 3" key="1">
    <citation type="journal article" date="2019" name="Environ. Microbiol.">
        <title>Species interactions and distinct microbial communities in high Arctic permafrost affected cryosols are associated with the CH4 and CO2 gas fluxes.</title>
        <authorList>
            <person name="Altshuler I."/>
            <person name="Hamel J."/>
            <person name="Turney S."/>
            <person name="Magnuson E."/>
            <person name="Levesque R."/>
            <person name="Greer C."/>
            <person name="Whyte L.G."/>
        </authorList>
    </citation>
    <scope>NUCLEOTIDE SEQUENCE [LARGE SCALE GENOMIC DNA]</scope>
    <source>
        <strain evidence="2 3">S9.3B</strain>
    </source>
</reference>